<dbReference type="Proteomes" id="UP000530564">
    <property type="component" value="Unassembled WGS sequence"/>
</dbReference>
<accession>A0A840A5U8</accession>
<dbReference type="AlphaFoldDB" id="A0A840A5U8"/>
<keyword evidence="4" id="KW-1185">Reference proteome</keyword>
<dbReference type="Gene3D" id="2.40.128.150">
    <property type="entry name" value="Cysteine proteinases"/>
    <property type="match status" value="1"/>
</dbReference>
<dbReference type="InterPro" id="IPR038765">
    <property type="entry name" value="Papain-like_cys_pep_sf"/>
</dbReference>
<dbReference type="PANTHER" id="PTHR11786">
    <property type="entry name" value="N-HYDROXYARYLAMINE O-ACETYLTRANSFERASE"/>
    <property type="match status" value="1"/>
</dbReference>
<name>A0A840A5U8_9CAUL</name>
<dbReference type="Gene3D" id="3.30.2140.10">
    <property type="entry name" value="Arylamine N-acetyltransferase"/>
    <property type="match status" value="1"/>
</dbReference>
<dbReference type="SUPFAM" id="SSF54001">
    <property type="entry name" value="Cysteine proteinases"/>
    <property type="match status" value="1"/>
</dbReference>
<dbReference type="InterPro" id="IPR001447">
    <property type="entry name" value="Arylamine_N-AcTrfase"/>
</dbReference>
<evidence type="ECO:0000256" key="1">
    <source>
        <dbReference type="ARBA" id="ARBA00006547"/>
    </source>
</evidence>
<dbReference type="PRINTS" id="PR01543">
    <property type="entry name" value="ANATRNSFRASE"/>
</dbReference>
<protein>
    <submittedName>
        <fullName evidence="3">N-hydroxyarylamine O-acetyltransferase</fullName>
        <ecNumber evidence="3">2.3.1.118</ecNumber>
    </submittedName>
</protein>
<comment type="caution">
    <text evidence="3">The sequence shown here is derived from an EMBL/GenBank/DDBJ whole genome shotgun (WGS) entry which is preliminary data.</text>
</comment>
<comment type="similarity">
    <text evidence="1 2">Belongs to the arylamine N-acetyltransferase family.</text>
</comment>
<evidence type="ECO:0000313" key="4">
    <source>
        <dbReference type="Proteomes" id="UP000530564"/>
    </source>
</evidence>
<sequence length="270" mass="30275">MKLQAYLDRIGFTGVPRVDVATLQAMQRLHLRAIPYENFDVAMGRPMTLDPQAAFDKLVTGRRGGWCYEMNGLFAAMLREVGFEVTEMAGAVLRGERGPASHANHLVLRVDLDRPYVADVGFGDALLEAAPLEFGPHQCAGFDFSFEALGDGWLRFHNHPMGGAAYYDFRNEPADRDELAGMCRWLSTSPDSVFTQTVFAFRHEEGGVAVLRGRTINFIRPDEKSLRFIDSADEFATILKDRFELDIPRARELWPAVCARHEELFGTVTA</sequence>
<dbReference type="Pfam" id="PF00797">
    <property type="entry name" value="Acetyltransf_2"/>
    <property type="match status" value="1"/>
</dbReference>
<proteinExistence type="inferred from homology"/>
<keyword evidence="3" id="KW-0012">Acyltransferase</keyword>
<dbReference type="EC" id="2.3.1.118" evidence="3"/>
<organism evidence="3 4">
    <name type="scientific">Phenylobacterium haematophilum</name>
    <dbReference type="NCBI Taxonomy" id="98513"/>
    <lineage>
        <taxon>Bacteria</taxon>
        <taxon>Pseudomonadati</taxon>
        <taxon>Pseudomonadota</taxon>
        <taxon>Alphaproteobacteria</taxon>
        <taxon>Caulobacterales</taxon>
        <taxon>Caulobacteraceae</taxon>
        <taxon>Phenylobacterium</taxon>
    </lineage>
</organism>
<dbReference type="RefSeq" id="WP_183777147.1">
    <property type="nucleotide sequence ID" value="NZ_JACIDK010000016.1"/>
</dbReference>
<keyword evidence="3" id="KW-0808">Transferase</keyword>
<evidence type="ECO:0000256" key="2">
    <source>
        <dbReference type="RuleBase" id="RU003452"/>
    </source>
</evidence>
<gene>
    <name evidence="3" type="ORF">GGQ61_004403</name>
</gene>
<dbReference type="EMBL" id="JACIDK010000016">
    <property type="protein sequence ID" value="MBB3893654.1"/>
    <property type="molecule type" value="Genomic_DNA"/>
</dbReference>
<dbReference type="GO" id="GO:0046990">
    <property type="term" value="F:N-hydroxyarylamine O-acetyltransferase activity"/>
    <property type="evidence" value="ECO:0007669"/>
    <property type="project" value="UniProtKB-EC"/>
</dbReference>
<reference evidence="3 4" key="1">
    <citation type="submission" date="2020-08" db="EMBL/GenBank/DDBJ databases">
        <title>Genomic Encyclopedia of Type Strains, Phase IV (KMG-IV): sequencing the most valuable type-strain genomes for metagenomic binning, comparative biology and taxonomic classification.</title>
        <authorList>
            <person name="Goeker M."/>
        </authorList>
    </citation>
    <scope>NUCLEOTIDE SEQUENCE [LARGE SCALE GENOMIC DNA]</scope>
    <source>
        <strain evidence="3 4">DSM 21793</strain>
    </source>
</reference>
<evidence type="ECO:0000313" key="3">
    <source>
        <dbReference type="EMBL" id="MBB3893654.1"/>
    </source>
</evidence>
<dbReference type="PANTHER" id="PTHR11786:SF0">
    <property type="entry name" value="ARYLAMINE N-ACETYLTRANSFERASE 4-RELATED"/>
    <property type="match status" value="1"/>
</dbReference>